<dbReference type="Proteomes" id="UP000757890">
    <property type="component" value="Unassembled WGS sequence"/>
</dbReference>
<evidence type="ECO:0000259" key="1">
    <source>
        <dbReference type="Pfam" id="PF10105"/>
    </source>
</evidence>
<gene>
    <name evidence="2" type="ORF">HXL70_01445</name>
</gene>
<dbReference type="AlphaFoldDB" id="A0A930B765"/>
<proteinExistence type="predicted"/>
<dbReference type="Pfam" id="PF10105">
    <property type="entry name" value="DUF2344"/>
    <property type="match status" value="1"/>
</dbReference>
<evidence type="ECO:0000313" key="2">
    <source>
        <dbReference type="EMBL" id="MBF1128705.1"/>
    </source>
</evidence>
<sequence>MSKGEELRFLGHLDMLRTMERAVIRSGIPIAFSEGFNPHMKIAFDAALGVGVTADPLYLEMKLEKDFLPEKVSALLTPQLPQGIMLHEIKEVGLDRGKLVTFLNEDVYEMEGPVDGGKDILQTEKNIAEFNALDSFIYERVTPKRVRQMDVKPMIIQPMRVKIQGNRAYLKFSLARSQSGSVQPKDIWKILAEFFNMPWIPDAFICSRTGTYYYNGIRRITPFSEDIFF</sequence>
<organism evidence="2 3">
    <name type="scientific">Dialister invisus</name>
    <dbReference type="NCBI Taxonomy" id="218538"/>
    <lineage>
        <taxon>Bacteria</taxon>
        <taxon>Bacillati</taxon>
        <taxon>Bacillota</taxon>
        <taxon>Negativicutes</taxon>
        <taxon>Veillonellales</taxon>
        <taxon>Veillonellaceae</taxon>
        <taxon>Dialister</taxon>
    </lineage>
</organism>
<reference evidence="2" key="1">
    <citation type="submission" date="2020-04" db="EMBL/GenBank/DDBJ databases">
        <title>Deep metagenomics examines the oral microbiome during advanced dental caries in children, revealing novel taxa and co-occurrences with host molecules.</title>
        <authorList>
            <person name="Baker J.L."/>
            <person name="Morton J.T."/>
            <person name="Dinis M."/>
            <person name="Alvarez R."/>
            <person name="Tran N.C."/>
            <person name="Knight R."/>
            <person name="Edlund A."/>
        </authorList>
    </citation>
    <scope>NUCLEOTIDE SEQUENCE</scope>
    <source>
        <strain evidence="2">JCVI_32_bin.14</strain>
    </source>
</reference>
<accession>A0A930B765</accession>
<protein>
    <submittedName>
        <fullName evidence="2">DUF2344 domain-containing protein</fullName>
    </submittedName>
</protein>
<dbReference type="EMBL" id="JABZMK010000002">
    <property type="protein sequence ID" value="MBF1128705.1"/>
    <property type="molecule type" value="Genomic_DNA"/>
</dbReference>
<evidence type="ECO:0000313" key="3">
    <source>
        <dbReference type="Proteomes" id="UP000757890"/>
    </source>
</evidence>
<name>A0A930B765_9FIRM</name>
<dbReference type="NCBIfam" id="TIGR03936">
    <property type="entry name" value="sam_1_link_chp"/>
    <property type="match status" value="1"/>
</dbReference>
<feature type="domain" description="DUF2344" evidence="1">
    <location>
        <begin position="2"/>
        <end position="184"/>
    </location>
</feature>
<comment type="caution">
    <text evidence="2">The sequence shown here is derived from an EMBL/GenBank/DDBJ whole genome shotgun (WGS) entry which is preliminary data.</text>
</comment>
<dbReference type="InterPro" id="IPR018768">
    <property type="entry name" value="DUF2344"/>
</dbReference>